<dbReference type="Pfam" id="PF07369">
    <property type="entry name" value="DUF1488"/>
    <property type="match status" value="1"/>
</dbReference>
<reference evidence="1 2" key="1">
    <citation type="submission" date="2019-12" db="EMBL/GenBank/DDBJ databases">
        <authorList>
            <person name="Li M."/>
        </authorList>
    </citation>
    <scope>NUCLEOTIDE SEQUENCE [LARGE SCALE GENOMIC DNA]</scope>
    <source>
        <strain evidence="1 2">GBMRC 2046</strain>
    </source>
</reference>
<evidence type="ECO:0000313" key="1">
    <source>
        <dbReference type="EMBL" id="MXN67167.1"/>
    </source>
</evidence>
<organism evidence="1 2">
    <name type="scientific">Stappia sediminis</name>
    <dbReference type="NCBI Taxonomy" id="2692190"/>
    <lineage>
        <taxon>Bacteria</taxon>
        <taxon>Pseudomonadati</taxon>
        <taxon>Pseudomonadota</taxon>
        <taxon>Alphaproteobacteria</taxon>
        <taxon>Hyphomicrobiales</taxon>
        <taxon>Stappiaceae</taxon>
        <taxon>Stappia</taxon>
    </lineage>
</organism>
<dbReference type="Proteomes" id="UP000433101">
    <property type="component" value="Unassembled WGS sequence"/>
</dbReference>
<keyword evidence="2" id="KW-1185">Reference proteome</keyword>
<gene>
    <name evidence="1" type="ORF">GR183_19840</name>
</gene>
<accession>A0A7X3LXY8</accession>
<proteinExistence type="predicted"/>
<dbReference type="EMBL" id="WUMV01000009">
    <property type="protein sequence ID" value="MXN67167.1"/>
    <property type="molecule type" value="Genomic_DNA"/>
</dbReference>
<protein>
    <submittedName>
        <fullName evidence="1">DUF1488 family protein</fullName>
    </submittedName>
</protein>
<name>A0A7X3LXY8_9HYPH</name>
<dbReference type="AlphaFoldDB" id="A0A7X3LXY8"/>
<dbReference type="RefSeq" id="WP_160777399.1">
    <property type="nucleotide sequence ID" value="NZ_WUMV01000009.1"/>
</dbReference>
<comment type="caution">
    <text evidence="1">The sequence shown here is derived from an EMBL/GenBank/DDBJ whole genome shotgun (WGS) entry which is preliminary data.</text>
</comment>
<dbReference type="InterPro" id="IPR009962">
    <property type="entry name" value="DUF1488"/>
</dbReference>
<sequence length="87" mass="9919">MLKFTNLGRSYDPVLRRINFTGFDGELEVPFTVDVDVLTSLPAEKYGDKAAYLIAFDADRSSINDVAREIYYNSSKKIYLLTPVDFQ</sequence>
<evidence type="ECO:0000313" key="2">
    <source>
        <dbReference type="Proteomes" id="UP000433101"/>
    </source>
</evidence>